<reference evidence="1 2" key="1">
    <citation type="submission" date="2017-01" db="EMBL/GenBank/DDBJ databases">
        <title>Whole-Genome Shotgun Sequencing of Two beta-Proteobacterial Species in Search of the Bulgecin Biosynthetic Cluster.</title>
        <authorList>
            <person name="Horsman M.E."/>
            <person name="Marous D.R."/>
            <person name="Li R."/>
            <person name="Oliver R.A."/>
            <person name="Byun B."/>
            <person name="Emrich S.J."/>
            <person name="Boggess B."/>
            <person name="Townsend C.A."/>
            <person name="Mobashery S."/>
        </authorList>
    </citation>
    <scope>NUCLEOTIDE SEQUENCE [LARGE SCALE GENOMIC DNA]</scope>
    <source>
        <strain evidence="1 2">ATCC 31433</strain>
    </source>
</reference>
<organism evidence="1 2">
    <name type="scientific">Burkholderia ubonensis subsp. mesacidophila</name>
    <dbReference type="NCBI Taxonomy" id="265293"/>
    <lineage>
        <taxon>Bacteria</taxon>
        <taxon>Pseudomonadati</taxon>
        <taxon>Pseudomonadota</taxon>
        <taxon>Betaproteobacteria</taxon>
        <taxon>Burkholderiales</taxon>
        <taxon>Burkholderiaceae</taxon>
        <taxon>Burkholderia</taxon>
        <taxon>Burkholderia cepacia complex</taxon>
    </lineage>
</organism>
<dbReference type="RefSeq" id="WP_133118047.1">
    <property type="nucleotide sequence ID" value="NZ_CP020738.1"/>
</dbReference>
<evidence type="ECO:0000313" key="1">
    <source>
        <dbReference type="EMBL" id="PCE30049.1"/>
    </source>
</evidence>
<dbReference type="AlphaFoldDB" id="A0A2A4FCI7"/>
<dbReference type="GeneID" id="69001281"/>
<accession>A0A2A4FCI7</accession>
<protein>
    <submittedName>
        <fullName evidence="1">Uncharacterized protein</fullName>
    </submittedName>
</protein>
<dbReference type="Proteomes" id="UP000217994">
    <property type="component" value="Unassembled WGS sequence"/>
</dbReference>
<sequence>MSSSFSLLLSARVAVATYFFSNGPFQLMRDAVSLARDGGVVRAGEGLDMATPLLQSSAGVVHPYRTLLATVRTEYEHAYRTHVPVCGAFFALAGRGGWVQIRSMERGGAHGSITVSSRNAREIFGLLRRPPGSYQLRREQQFVSGSHFVRVDDPTASHFGQLYLEVGHPSRSGMYFGNPATEHLNLSALLALESRVAVLTRRVLAPAVPGGLSARA</sequence>
<gene>
    <name evidence="1" type="ORF">BZL54_23070</name>
</gene>
<evidence type="ECO:0000313" key="2">
    <source>
        <dbReference type="Proteomes" id="UP000217994"/>
    </source>
</evidence>
<proteinExistence type="predicted"/>
<comment type="caution">
    <text evidence="1">The sequence shown here is derived from an EMBL/GenBank/DDBJ whole genome shotgun (WGS) entry which is preliminary data.</text>
</comment>
<name>A0A2A4FCI7_9BURK</name>
<dbReference type="EMBL" id="MTZU01000071">
    <property type="protein sequence ID" value="PCE30049.1"/>
    <property type="molecule type" value="Genomic_DNA"/>
</dbReference>